<evidence type="ECO:0000256" key="5">
    <source>
        <dbReference type="SAM" id="Phobius"/>
    </source>
</evidence>
<evidence type="ECO:0000256" key="2">
    <source>
        <dbReference type="ARBA" id="ARBA00022692"/>
    </source>
</evidence>
<feature type="transmembrane region" description="Helical" evidence="5">
    <location>
        <begin position="12"/>
        <end position="33"/>
    </location>
</feature>
<evidence type="ECO:0000256" key="4">
    <source>
        <dbReference type="ARBA" id="ARBA00023136"/>
    </source>
</evidence>
<feature type="transmembrane region" description="Helical" evidence="5">
    <location>
        <begin position="397"/>
        <end position="416"/>
    </location>
</feature>
<feature type="transmembrane region" description="Helical" evidence="5">
    <location>
        <begin position="166"/>
        <end position="183"/>
    </location>
</feature>
<keyword evidence="4 5" id="KW-0472">Membrane</keyword>
<evidence type="ECO:0000259" key="6">
    <source>
        <dbReference type="PROSITE" id="PS50262"/>
    </source>
</evidence>
<reference evidence="7" key="1">
    <citation type="submission" date="2019-05" db="EMBL/GenBank/DDBJ databases">
        <title>Annotation for the trematode Fasciolopsis buski.</title>
        <authorList>
            <person name="Choi Y.-J."/>
        </authorList>
    </citation>
    <scope>NUCLEOTIDE SEQUENCE</scope>
    <source>
        <strain evidence="7">HT</strain>
        <tissue evidence="7">Whole worm</tissue>
    </source>
</reference>
<dbReference type="GO" id="GO:0016020">
    <property type="term" value="C:membrane"/>
    <property type="evidence" value="ECO:0007669"/>
    <property type="project" value="UniProtKB-SubCell"/>
</dbReference>
<accession>A0A8E0S596</accession>
<keyword evidence="2 5" id="KW-0812">Transmembrane</keyword>
<dbReference type="SUPFAM" id="SSF81321">
    <property type="entry name" value="Family A G protein-coupled receptor-like"/>
    <property type="match status" value="1"/>
</dbReference>
<dbReference type="EMBL" id="LUCM01002430">
    <property type="protein sequence ID" value="KAA0197361.1"/>
    <property type="molecule type" value="Genomic_DNA"/>
</dbReference>
<dbReference type="Gene3D" id="1.20.1070.10">
    <property type="entry name" value="Rhodopsin 7-helix transmembrane proteins"/>
    <property type="match status" value="1"/>
</dbReference>
<dbReference type="InterPro" id="IPR017452">
    <property type="entry name" value="GPCR_Rhodpsn_7TM"/>
</dbReference>
<name>A0A8E0S596_9TREM</name>
<dbReference type="Pfam" id="PF00001">
    <property type="entry name" value="7tm_1"/>
    <property type="match status" value="1"/>
</dbReference>
<feature type="domain" description="G-protein coupled receptors family 1 profile" evidence="6">
    <location>
        <begin position="26"/>
        <end position="413"/>
    </location>
</feature>
<keyword evidence="7" id="KW-0675">Receptor</keyword>
<evidence type="ECO:0000256" key="3">
    <source>
        <dbReference type="ARBA" id="ARBA00022989"/>
    </source>
</evidence>
<dbReference type="PRINTS" id="PR00237">
    <property type="entry name" value="GPCRRHODOPSN"/>
</dbReference>
<gene>
    <name evidence="7" type="ORF">FBUS_00043</name>
</gene>
<dbReference type="AlphaFoldDB" id="A0A8E0S596"/>
<evidence type="ECO:0000256" key="1">
    <source>
        <dbReference type="ARBA" id="ARBA00004370"/>
    </source>
</evidence>
<dbReference type="PROSITE" id="PS50262">
    <property type="entry name" value="G_PROTEIN_RECEP_F1_2"/>
    <property type="match status" value="1"/>
</dbReference>
<dbReference type="PANTHER" id="PTHR46641:SF8">
    <property type="entry name" value="G-PROTEIN COUPLED RECEPTORS FAMILY 1 PROFILE DOMAIN-CONTAINING PROTEIN"/>
    <property type="match status" value="1"/>
</dbReference>
<evidence type="ECO:0000313" key="8">
    <source>
        <dbReference type="Proteomes" id="UP000728185"/>
    </source>
</evidence>
<sequence length="475" mass="54471">MDDSWQCLKFLNVYISPIIMAFGIVGNVLSIVVLRSRRMRSPVSLYLLSLAVCDSLLLFAAAGLFFHDVVPQTTRLENNHSNEMPLFVSINLANRTTPVYHHPVVERDQSSLFKLVYQLIRWHFFYPMGLTAQMATIYITVCLTAERFVAGCYPLHAGMLSSIPRARIAILSCVVCAVIYNSPRWFEMSYFMARTNGSVAEEMEEDICLDKWTPHCMWHSMFRFVYYTWGYLLFMFLLPVIALTYMNIRLIQALRKANLFRHEYNTKCCCPNVYGVSRNESSGTSWTTSNSNRGCSCYRWDRTSPVHANGIPTTPHVNSLVEGHWIGRLNFRSIPNAPHLYTSQGRVIRTEKNVTRMVLVVVGVFIACQLPAMVYNIYFGIASPEEMSAGWCALSEIRNFLVVVNSSINFVVYCCMGAKFRRSFVHVITPCLEKKYEARTLHWPPRRQNTEPGEWDPRFQTHLHCLHVSGLRASA</sequence>
<proteinExistence type="predicted"/>
<feature type="transmembrane region" description="Helical" evidence="5">
    <location>
        <begin position="357"/>
        <end position="377"/>
    </location>
</feature>
<comment type="subcellular location">
    <subcellularLocation>
        <location evidence="1">Membrane</location>
    </subcellularLocation>
</comment>
<dbReference type="GO" id="GO:0004930">
    <property type="term" value="F:G protein-coupled receptor activity"/>
    <property type="evidence" value="ECO:0007669"/>
    <property type="project" value="InterPro"/>
</dbReference>
<comment type="caution">
    <text evidence="7">The sequence shown here is derived from an EMBL/GenBank/DDBJ whole genome shotgun (WGS) entry which is preliminary data.</text>
</comment>
<keyword evidence="8" id="KW-1185">Reference proteome</keyword>
<keyword evidence="3 5" id="KW-1133">Transmembrane helix</keyword>
<dbReference type="PANTHER" id="PTHR46641">
    <property type="entry name" value="FMRFAMIDE RECEPTOR-RELATED"/>
    <property type="match status" value="1"/>
</dbReference>
<organism evidence="7 8">
    <name type="scientific">Fasciolopsis buskii</name>
    <dbReference type="NCBI Taxonomy" id="27845"/>
    <lineage>
        <taxon>Eukaryota</taxon>
        <taxon>Metazoa</taxon>
        <taxon>Spiralia</taxon>
        <taxon>Lophotrochozoa</taxon>
        <taxon>Platyhelminthes</taxon>
        <taxon>Trematoda</taxon>
        <taxon>Digenea</taxon>
        <taxon>Plagiorchiida</taxon>
        <taxon>Echinostomata</taxon>
        <taxon>Echinostomatoidea</taxon>
        <taxon>Fasciolidae</taxon>
        <taxon>Fasciolopsis</taxon>
    </lineage>
</organism>
<feature type="transmembrane region" description="Helical" evidence="5">
    <location>
        <begin position="124"/>
        <end position="145"/>
    </location>
</feature>
<feature type="transmembrane region" description="Helical" evidence="5">
    <location>
        <begin position="224"/>
        <end position="246"/>
    </location>
</feature>
<dbReference type="CDD" id="cd14978">
    <property type="entry name" value="7tmA_FMRFamide_R-like"/>
    <property type="match status" value="1"/>
</dbReference>
<feature type="transmembrane region" description="Helical" evidence="5">
    <location>
        <begin position="45"/>
        <end position="66"/>
    </location>
</feature>
<evidence type="ECO:0000313" key="7">
    <source>
        <dbReference type="EMBL" id="KAA0197361.1"/>
    </source>
</evidence>
<dbReference type="InterPro" id="IPR052954">
    <property type="entry name" value="GPCR-Ligand_Int"/>
</dbReference>
<protein>
    <submittedName>
        <fullName evidence="7">FMRFamide receptor</fullName>
    </submittedName>
</protein>
<dbReference type="Proteomes" id="UP000728185">
    <property type="component" value="Unassembled WGS sequence"/>
</dbReference>
<dbReference type="InterPro" id="IPR000276">
    <property type="entry name" value="GPCR_Rhodpsn"/>
</dbReference>
<dbReference type="OrthoDB" id="6247182at2759"/>